<reference evidence="1 2" key="1">
    <citation type="submission" date="2019-03" db="EMBL/GenBank/DDBJ databases">
        <title>Freshwater and sediment microbial communities from various areas in North America, analyzing microbe dynamics in response to fracking.</title>
        <authorList>
            <person name="Lamendella R."/>
        </authorList>
    </citation>
    <scope>NUCLEOTIDE SEQUENCE [LARGE SCALE GENOMIC DNA]</scope>
    <source>
        <strain evidence="1 2">1_TX</strain>
    </source>
</reference>
<dbReference type="EMBL" id="SNWH01000002">
    <property type="protein sequence ID" value="TDO15215.1"/>
    <property type="molecule type" value="Genomic_DNA"/>
</dbReference>
<evidence type="ECO:0000313" key="2">
    <source>
        <dbReference type="Proteomes" id="UP000295150"/>
    </source>
</evidence>
<sequence>MIPERLEQARSFGCEALDIRQDTPMADMLEPILGAREVEDAAVDAVGF</sequence>
<accession>A0A4R6I396</accession>
<keyword evidence="2" id="KW-1185">Reference proteome</keyword>
<dbReference type="Proteomes" id="UP000295150">
    <property type="component" value="Unassembled WGS sequence"/>
</dbReference>
<protein>
    <submittedName>
        <fullName evidence="1">Uncharacterized protein</fullName>
    </submittedName>
</protein>
<comment type="caution">
    <text evidence="1">The sequence shown here is derived from an EMBL/GenBank/DDBJ whole genome shotgun (WGS) entry which is preliminary data.</text>
</comment>
<dbReference type="InterPro" id="IPR036291">
    <property type="entry name" value="NAD(P)-bd_dom_sf"/>
</dbReference>
<organism evidence="1 2">
    <name type="scientific">Halomonas ventosae</name>
    <dbReference type="NCBI Taxonomy" id="229007"/>
    <lineage>
        <taxon>Bacteria</taxon>
        <taxon>Pseudomonadati</taxon>
        <taxon>Pseudomonadota</taxon>
        <taxon>Gammaproteobacteria</taxon>
        <taxon>Oceanospirillales</taxon>
        <taxon>Halomonadaceae</taxon>
        <taxon>Halomonas</taxon>
    </lineage>
</organism>
<dbReference type="AlphaFoldDB" id="A0A4R6I396"/>
<name>A0A4R6I396_9GAMM</name>
<evidence type="ECO:0000313" key="1">
    <source>
        <dbReference type="EMBL" id="TDO15215.1"/>
    </source>
</evidence>
<dbReference type="Gene3D" id="3.40.50.720">
    <property type="entry name" value="NAD(P)-binding Rossmann-like Domain"/>
    <property type="match status" value="1"/>
</dbReference>
<dbReference type="SUPFAM" id="SSF51735">
    <property type="entry name" value="NAD(P)-binding Rossmann-fold domains"/>
    <property type="match status" value="1"/>
</dbReference>
<proteinExistence type="predicted"/>
<gene>
    <name evidence="1" type="ORF">DFO68_10246</name>
</gene>